<protein>
    <submittedName>
        <fullName evidence="1">Uncharacterized protein</fullName>
    </submittedName>
</protein>
<name>A0A2W5T422_9BACT</name>
<dbReference type="EMBL" id="QFQP01000019">
    <property type="protein sequence ID" value="PZR09822.1"/>
    <property type="molecule type" value="Genomic_DNA"/>
</dbReference>
<sequence length="261" mass="28352">MPTDAGAIDAPLIELSGLVASRSRPGIFYAHNDSGDSARFFAMESGAIIQTFNLIGATARDWEDVALGPCPSGTCVYLGDIGDNNFVRTDYAIYRVPEPTESTTTVTWERFPYAYPNGEKHNAETIFMNAQTGVLYLVTKENAGVSAVYRFPLPFDASKTAVLELVTQLTIPATGDSRLTGGDVNVCGDGVLLRMYNRLVEYRLPDGAATFEDVFEVNPVSVPVAEEQQGEAVAYGPDGRSYFTASEQVSEVPVLSEYRCR</sequence>
<accession>A0A2W5T422</accession>
<dbReference type="SUPFAM" id="SSF50956">
    <property type="entry name" value="Thermostable phytase (3-phytase)"/>
    <property type="match status" value="1"/>
</dbReference>
<gene>
    <name evidence="1" type="ORF">DI536_21005</name>
</gene>
<proteinExistence type="predicted"/>
<comment type="caution">
    <text evidence="1">The sequence shown here is derived from an EMBL/GenBank/DDBJ whole genome shotgun (WGS) entry which is preliminary data.</text>
</comment>
<evidence type="ECO:0000313" key="1">
    <source>
        <dbReference type="EMBL" id="PZR09822.1"/>
    </source>
</evidence>
<dbReference type="Proteomes" id="UP000249061">
    <property type="component" value="Unassembled WGS sequence"/>
</dbReference>
<evidence type="ECO:0000313" key="2">
    <source>
        <dbReference type="Proteomes" id="UP000249061"/>
    </source>
</evidence>
<organism evidence="1 2">
    <name type="scientific">Archangium gephyra</name>
    <dbReference type="NCBI Taxonomy" id="48"/>
    <lineage>
        <taxon>Bacteria</taxon>
        <taxon>Pseudomonadati</taxon>
        <taxon>Myxococcota</taxon>
        <taxon>Myxococcia</taxon>
        <taxon>Myxococcales</taxon>
        <taxon>Cystobacterineae</taxon>
        <taxon>Archangiaceae</taxon>
        <taxon>Archangium</taxon>
    </lineage>
</organism>
<dbReference type="AlphaFoldDB" id="A0A2W5T422"/>
<reference evidence="1 2" key="1">
    <citation type="submission" date="2017-08" db="EMBL/GenBank/DDBJ databases">
        <title>Infants hospitalized years apart are colonized by the same room-sourced microbial strains.</title>
        <authorList>
            <person name="Brooks B."/>
            <person name="Olm M.R."/>
            <person name="Firek B.A."/>
            <person name="Baker R."/>
            <person name="Thomas B.C."/>
            <person name="Morowitz M.J."/>
            <person name="Banfield J.F."/>
        </authorList>
    </citation>
    <scope>NUCLEOTIDE SEQUENCE [LARGE SCALE GENOMIC DNA]</scope>
    <source>
        <strain evidence="1">S2_003_000_R2_14</strain>
    </source>
</reference>